<dbReference type="Proteomes" id="UP000189739">
    <property type="component" value="Unassembled WGS sequence"/>
</dbReference>
<keyword evidence="1" id="KW-0472">Membrane</keyword>
<keyword evidence="3" id="KW-1185">Reference proteome</keyword>
<protein>
    <submittedName>
        <fullName evidence="2">Uncharacterized protein</fullName>
    </submittedName>
</protein>
<dbReference type="AlphaFoldDB" id="A0A1S9PB78"/>
<dbReference type="EMBL" id="MBTF01000035">
    <property type="protein sequence ID" value="OOQ57868.1"/>
    <property type="molecule type" value="Genomic_DNA"/>
</dbReference>
<accession>A0A1S9PB78</accession>
<evidence type="ECO:0000256" key="1">
    <source>
        <dbReference type="SAM" id="Phobius"/>
    </source>
</evidence>
<evidence type="ECO:0000313" key="3">
    <source>
        <dbReference type="Proteomes" id="UP000189739"/>
    </source>
</evidence>
<dbReference type="STRING" id="1792845.BC343_13920"/>
<evidence type="ECO:0000313" key="2">
    <source>
        <dbReference type="EMBL" id="OOQ57868.1"/>
    </source>
</evidence>
<reference evidence="2 3" key="1">
    <citation type="submission" date="2016-07" db="EMBL/GenBank/DDBJ databases">
        <title>Genomic analysis of zinc-resistant bacterium Mucilaginibacter pedocola TBZ30.</title>
        <authorList>
            <person name="Huang J."/>
            <person name="Tang J."/>
        </authorList>
    </citation>
    <scope>NUCLEOTIDE SEQUENCE [LARGE SCALE GENOMIC DNA]</scope>
    <source>
        <strain evidence="2 3">TBZ30</strain>
    </source>
</reference>
<proteinExistence type="predicted"/>
<feature type="transmembrane region" description="Helical" evidence="1">
    <location>
        <begin position="40"/>
        <end position="58"/>
    </location>
</feature>
<name>A0A1S9PB78_9SPHI</name>
<gene>
    <name evidence="2" type="ORF">BC343_13920</name>
</gene>
<feature type="transmembrane region" description="Helical" evidence="1">
    <location>
        <begin position="183"/>
        <end position="204"/>
    </location>
</feature>
<feature type="transmembrane region" description="Helical" evidence="1">
    <location>
        <begin position="149"/>
        <end position="168"/>
    </location>
</feature>
<comment type="caution">
    <text evidence="2">The sequence shown here is derived from an EMBL/GenBank/DDBJ whole genome shotgun (WGS) entry which is preliminary data.</text>
</comment>
<sequence>MISFGLLIYFSTPFHFSSTAYDESLEAKGIPSYNTSLNRLVAFTMILIGVGSGLFLYLQYGTFKQLTRTVVNSAGNSREPMPVAIDYRDRIIDELSHKSNPVVETKNTEPPLGYVLESKIALVQADYANIINRLVEEIERLGKVANYNLVFGSVATVAGIIILTVNAFDQTGLKDTTEILKLYIPRISTIVFIEIFAFFFLRIYKGNLADIKYFHNERTNIEQKILALKTSLLIGDSKYVKSVIDELAKTERNRILKKGETTVELERERAEITADKNVMSLLKSVLELKKDSKQ</sequence>
<keyword evidence="1" id="KW-0812">Transmembrane</keyword>
<keyword evidence="1" id="KW-1133">Transmembrane helix</keyword>
<organism evidence="2 3">
    <name type="scientific">Mucilaginibacter pedocola</name>
    <dbReference type="NCBI Taxonomy" id="1792845"/>
    <lineage>
        <taxon>Bacteria</taxon>
        <taxon>Pseudomonadati</taxon>
        <taxon>Bacteroidota</taxon>
        <taxon>Sphingobacteriia</taxon>
        <taxon>Sphingobacteriales</taxon>
        <taxon>Sphingobacteriaceae</taxon>
        <taxon>Mucilaginibacter</taxon>
    </lineage>
</organism>